<name>A0A642UHR9_9ASCO</name>
<comment type="similarity">
    <text evidence="9">Belongs to the adaptor complexes medium subunit family.</text>
</comment>
<dbReference type="GO" id="GO:0006886">
    <property type="term" value="P:intracellular protein transport"/>
    <property type="evidence" value="ECO:0007669"/>
    <property type="project" value="UniProtKB-UniRule"/>
</dbReference>
<dbReference type="InterPro" id="IPR043512">
    <property type="entry name" value="Mu2_C"/>
</dbReference>
<evidence type="ECO:0000313" key="11">
    <source>
        <dbReference type="EMBL" id="KAA8899197.1"/>
    </source>
</evidence>
<dbReference type="GO" id="GO:0006897">
    <property type="term" value="P:endocytosis"/>
    <property type="evidence" value="ECO:0007669"/>
    <property type="project" value="UniProtKB-KW"/>
</dbReference>
<dbReference type="PROSITE" id="PS00990">
    <property type="entry name" value="CLAT_ADAPTOR_M_1"/>
    <property type="match status" value="1"/>
</dbReference>
<dbReference type="Proteomes" id="UP000761534">
    <property type="component" value="Unassembled WGS sequence"/>
</dbReference>
<evidence type="ECO:0000256" key="4">
    <source>
        <dbReference type="ARBA" id="ARBA00022475"/>
    </source>
</evidence>
<dbReference type="GO" id="GO:0030131">
    <property type="term" value="C:clathrin adaptor complex"/>
    <property type="evidence" value="ECO:0007669"/>
    <property type="project" value="UniProtKB-UniRule"/>
</dbReference>
<dbReference type="PIRSF" id="PIRSF005992">
    <property type="entry name" value="Clathrin_mu"/>
    <property type="match status" value="1"/>
</dbReference>
<dbReference type="GO" id="GO:0005905">
    <property type="term" value="C:clathrin-coated pit"/>
    <property type="evidence" value="ECO:0007669"/>
    <property type="project" value="UniProtKB-KW"/>
</dbReference>
<dbReference type="InterPro" id="IPR011012">
    <property type="entry name" value="Longin-like_dom_sf"/>
</dbReference>
<dbReference type="AlphaFoldDB" id="A0A642UHR9"/>
<dbReference type="InterPro" id="IPR001392">
    <property type="entry name" value="Clathrin_mu"/>
</dbReference>
<dbReference type="SUPFAM" id="SSF64356">
    <property type="entry name" value="SNARE-like"/>
    <property type="match status" value="1"/>
</dbReference>
<evidence type="ECO:0000256" key="8">
    <source>
        <dbReference type="ARBA" id="ARBA00023176"/>
    </source>
</evidence>
<dbReference type="Gene3D" id="2.60.40.1170">
    <property type="entry name" value="Mu homology domain, subdomain B"/>
    <property type="match status" value="2"/>
</dbReference>
<evidence type="ECO:0000256" key="5">
    <source>
        <dbReference type="ARBA" id="ARBA00022583"/>
    </source>
</evidence>
<keyword evidence="5" id="KW-0254">Endocytosis</keyword>
<feature type="domain" description="MHD" evidence="10">
    <location>
        <begin position="168"/>
        <end position="429"/>
    </location>
</feature>
<gene>
    <name evidence="11" type="ORF">TRICI_006366</name>
</gene>
<dbReference type="VEuPathDB" id="FungiDB:TRICI_006366"/>
<reference evidence="11" key="1">
    <citation type="journal article" date="2019" name="G3 (Bethesda)">
        <title>Genome Assemblies of Two Rare Opportunistic Yeast Pathogens: Diutina rugosa (syn. Candida rugosa) and Trichomonascus ciferrii (syn. Candida ciferrii).</title>
        <authorList>
            <person name="Mixao V."/>
            <person name="Saus E."/>
            <person name="Hansen A.P."/>
            <person name="Lass-Florl C."/>
            <person name="Gabaldon T."/>
        </authorList>
    </citation>
    <scope>NUCLEOTIDE SEQUENCE</scope>
    <source>
        <strain evidence="11">CBS 4856</strain>
    </source>
</reference>
<evidence type="ECO:0000256" key="1">
    <source>
        <dbReference type="ARBA" id="ARBA00004236"/>
    </source>
</evidence>
<dbReference type="EMBL" id="SWFS01000527">
    <property type="protein sequence ID" value="KAA8899197.1"/>
    <property type="molecule type" value="Genomic_DNA"/>
</dbReference>
<dbReference type="Pfam" id="PF00928">
    <property type="entry name" value="Adap_comp_sub"/>
    <property type="match status" value="1"/>
</dbReference>
<dbReference type="CDD" id="cd14836">
    <property type="entry name" value="AP2_Mu_N"/>
    <property type="match status" value="1"/>
</dbReference>
<dbReference type="PRINTS" id="PR00314">
    <property type="entry name" value="CLATHRINADPT"/>
</dbReference>
<keyword evidence="4" id="KW-1003">Cell membrane</keyword>
<evidence type="ECO:0000256" key="3">
    <source>
        <dbReference type="ARBA" id="ARBA00022448"/>
    </source>
</evidence>
<dbReference type="PROSITE" id="PS00991">
    <property type="entry name" value="CLAT_ADAPTOR_M_2"/>
    <property type="match status" value="1"/>
</dbReference>
<dbReference type="Gene3D" id="3.30.450.60">
    <property type="match status" value="1"/>
</dbReference>
<dbReference type="PANTHER" id="PTHR10529">
    <property type="entry name" value="AP COMPLEX SUBUNIT MU"/>
    <property type="match status" value="1"/>
</dbReference>
<accession>A0A642UHR9</accession>
<dbReference type="FunFam" id="3.30.450.60:FF:000002">
    <property type="entry name" value="AP-2 complex subunit mu, putative"/>
    <property type="match status" value="1"/>
</dbReference>
<dbReference type="InterPro" id="IPR043532">
    <property type="entry name" value="AP2_Mu_N"/>
</dbReference>
<dbReference type="Pfam" id="PF01217">
    <property type="entry name" value="Clat_adaptor_s"/>
    <property type="match status" value="1"/>
</dbReference>
<dbReference type="InterPro" id="IPR036168">
    <property type="entry name" value="AP2_Mu_C_sf"/>
</dbReference>
<evidence type="ECO:0000256" key="9">
    <source>
        <dbReference type="PIRNR" id="PIRNR005992"/>
    </source>
</evidence>
<evidence type="ECO:0000256" key="2">
    <source>
        <dbReference type="ARBA" id="ARBA00004277"/>
    </source>
</evidence>
<organism evidence="11 12">
    <name type="scientific">Trichomonascus ciferrii</name>
    <dbReference type="NCBI Taxonomy" id="44093"/>
    <lineage>
        <taxon>Eukaryota</taxon>
        <taxon>Fungi</taxon>
        <taxon>Dikarya</taxon>
        <taxon>Ascomycota</taxon>
        <taxon>Saccharomycotina</taxon>
        <taxon>Dipodascomycetes</taxon>
        <taxon>Dipodascales</taxon>
        <taxon>Trichomonascaceae</taxon>
        <taxon>Trichomonascus</taxon>
        <taxon>Trichomonascus ciferrii complex</taxon>
    </lineage>
</organism>
<sequence length="430" mass="48423">MISAIILYNQKGEVLISRLYRDGLRRSIADVFRIQVISNPDSKSPVLTLGSTSFLHVKHENIYIVAVTRSNVDAGLVFEFLYKLVSLGTSYFNKFDENAIKNNFTLIYELLDEILDFGFPQNTETDTLKQYITTEGVRSDITGDTSSKITMQATGAVSWRRPDVKYRKNEVFVDIMEDVNLLMSATGAILKADVNGHIQLRAQLSGMPECKFGLNDSLLLDVDDDPNSVEAGRAAAGSVTLEDCQFHQCVKLGKFDSNRIINFIPPDGEFELMRYRAVENINLPFKVIPQVTEVGQHKVEYNLTVKANFGQKLFATDVVVHIPTPLNTANTTHTVSSGRAKYDPSENRIEWKIGRFTGGAEFSFKAEVELAHTATSKPWSRPPISMNFSLSMFTSSGIVVRYLKIFEKSNYNTVKWVRYLVRAGSYEIRF</sequence>
<dbReference type="InterPro" id="IPR028565">
    <property type="entry name" value="MHD"/>
</dbReference>
<dbReference type="GO" id="GO:0005886">
    <property type="term" value="C:plasma membrane"/>
    <property type="evidence" value="ECO:0007669"/>
    <property type="project" value="UniProtKB-SubCell"/>
</dbReference>
<proteinExistence type="inferred from homology"/>
<evidence type="ECO:0000256" key="6">
    <source>
        <dbReference type="ARBA" id="ARBA00022927"/>
    </source>
</evidence>
<dbReference type="OrthoDB" id="10259133at2759"/>
<evidence type="ECO:0000313" key="12">
    <source>
        <dbReference type="Proteomes" id="UP000761534"/>
    </source>
</evidence>
<comment type="subcellular location">
    <subcellularLocation>
        <location evidence="1">Cell membrane</location>
    </subcellularLocation>
    <subcellularLocation>
        <location evidence="2">Membrane</location>
        <location evidence="2">Coated pit</location>
        <topology evidence="2">Peripheral membrane protein</topology>
        <orientation evidence="2">Cytoplasmic side</orientation>
    </subcellularLocation>
</comment>
<dbReference type="InterPro" id="IPR018240">
    <property type="entry name" value="Clathrin_mu_CS"/>
</dbReference>
<dbReference type="PROSITE" id="PS51072">
    <property type="entry name" value="MHD"/>
    <property type="match status" value="1"/>
</dbReference>
<keyword evidence="12" id="KW-1185">Reference proteome</keyword>
<dbReference type="InterPro" id="IPR022775">
    <property type="entry name" value="AP_mu_sigma_su"/>
</dbReference>
<keyword evidence="8" id="KW-0168">Coated pit</keyword>
<dbReference type="CDD" id="cd09251">
    <property type="entry name" value="AP-2_Mu2_Cterm"/>
    <property type="match status" value="1"/>
</dbReference>
<protein>
    <recommendedName>
        <fullName evidence="10">MHD domain-containing protein</fullName>
    </recommendedName>
</protein>
<evidence type="ECO:0000256" key="7">
    <source>
        <dbReference type="ARBA" id="ARBA00023136"/>
    </source>
</evidence>
<keyword evidence="3 9" id="KW-0813">Transport</keyword>
<evidence type="ECO:0000259" key="10">
    <source>
        <dbReference type="PROSITE" id="PS51072"/>
    </source>
</evidence>
<dbReference type="InterPro" id="IPR050431">
    <property type="entry name" value="Adaptor_comp_med_subunit"/>
</dbReference>
<keyword evidence="7" id="KW-0472">Membrane</keyword>
<keyword evidence="6 9" id="KW-0653">Protein transport</keyword>
<dbReference type="SUPFAM" id="SSF49447">
    <property type="entry name" value="Second domain of Mu2 adaptin subunit (ap50) of ap2 adaptor"/>
    <property type="match status" value="1"/>
</dbReference>
<comment type="caution">
    <text evidence="11">The sequence shown here is derived from an EMBL/GenBank/DDBJ whole genome shotgun (WGS) entry which is preliminary data.</text>
</comment>